<protein>
    <recommendedName>
        <fullName evidence="1">LtfC/p132/Gp6 beta-sandwich domain-containing protein</fullName>
    </recommendedName>
</protein>
<keyword evidence="3" id="KW-1185">Reference proteome</keyword>
<evidence type="ECO:0000259" key="1">
    <source>
        <dbReference type="Pfam" id="PF23926"/>
    </source>
</evidence>
<dbReference type="EMBL" id="LWGR01000009">
    <property type="protein sequence ID" value="KZM72191.1"/>
    <property type="molecule type" value="Genomic_DNA"/>
</dbReference>
<dbReference type="STRING" id="455432.AWN90_36555"/>
<proteinExistence type="predicted"/>
<dbReference type="RefSeq" id="WP_067592525.1">
    <property type="nucleotide sequence ID" value="NZ_JABMCZ010000001.1"/>
</dbReference>
<dbReference type="InterPro" id="IPR055688">
    <property type="entry name" value="LtfC/p132/Gp6_b-sand"/>
</dbReference>
<dbReference type="Pfam" id="PF23926">
    <property type="entry name" value="LtfC"/>
    <property type="match status" value="1"/>
</dbReference>
<organism evidence="2 3">
    <name type="scientific">Nocardia terpenica</name>
    <dbReference type="NCBI Taxonomy" id="455432"/>
    <lineage>
        <taxon>Bacteria</taxon>
        <taxon>Bacillati</taxon>
        <taxon>Actinomycetota</taxon>
        <taxon>Actinomycetes</taxon>
        <taxon>Mycobacteriales</taxon>
        <taxon>Nocardiaceae</taxon>
        <taxon>Nocardia</taxon>
    </lineage>
</organism>
<comment type="caution">
    <text evidence="2">The sequence shown here is derived from an EMBL/GenBank/DDBJ whole genome shotgun (WGS) entry which is preliminary data.</text>
</comment>
<name>A0A164LAH3_9NOCA</name>
<dbReference type="AlphaFoldDB" id="A0A164LAH3"/>
<dbReference type="Proteomes" id="UP000076512">
    <property type="component" value="Unassembled WGS sequence"/>
</dbReference>
<sequence>MADKWEIGLGVPKLVVHIKKYSGLVWQFRWAAGNYPPGCELYLLVGSGASPVRWPFTIQEDLATLTVKQAVAAAIPDRSPVYLMFKANAAAEPDNLAAGQVKAWK</sequence>
<evidence type="ECO:0000313" key="3">
    <source>
        <dbReference type="Proteomes" id="UP000076512"/>
    </source>
</evidence>
<accession>A0A164LAH3</accession>
<dbReference type="OrthoDB" id="4571259at2"/>
<evidence type="ECO:0000313" key="2">
    <source>
        <dbReference type="EMBL" id="KZM72191.1"/>
    </source>
</evidence>
<feature type="domain" description="LtfC/p132/Gp6 beta-sandwich" evidence="1">
    <location>
        <begin position="12"/>
        <end position="103"/>
    </location>
</feature>
<reference evidence="2 3" key="1">
    <citation type="submission" date="2016-04" db="EMBL/GenBank/DDBJ databases">
        <authorList>
            <person name="Evans L.H."/>
            <person name="Alamgir A."/>
            <person name="Owens N."/>
            <person name="Weber N.D."/>
            <person name="Virtaneva K."/>
            <person name="Barbian K."/>
            <person name="Babar A."/>
            <person name="Rosenke K."/>
        </authorList>
    </citation>
    <scope>NUCLEOTIDE SEQUENCE [LARGE SCALE GENOMIC DNA]</scope>
    <source>
        <strain evidence="2 3">IFM 0406</strain>
    </source>
</reference>
<gene>
    <name evidence="2" type="ORF">AWN90_36555</name>
</gene>